<dbReference type="AlphaFoldDB" id="A0A0R3X3Q3"/>
<accession>A0A0R3X3Q3</accession>
<dbReference type="STRING" id="6205.A0A0R3X3Q3"/>
<dbReference type="PANTHER" id="PTHR24419:SF34">
    <property type="entry name" value="PROTEIN TUBE-RELATED"/>
    <property type="match status" value="1"/>
</dbReference>
<evidence type="ECO:0000313" key="1">
    <source>
        <dbReference type="WBParaSite" id="TTAC_0000799001-mRNA-1"/>
    </source>
</evidence>
<sequence>LVLKVLPVCEDSTLRGGFTKVSEATRHLTAARLVSTLDDLGGSGFCTSTFEKMNRVYIVQGSPPIYLERGWYRYLWRCGHCDIMYPYSRLSSEQLWFVMECELCGIPIHRVLLPCAQARLSVFAQVALALAVGEKRLQLEHRDLNCGNILIQTAGKWEDCCSQVPPTSCLEGRVYQPCRGPTAKIVDFTFARLHHGASSFLSSLLHFLMQCRRSVVFGPPMDRGLKGKWSLYRPRTNVFWLEFLARVYLVQHLRDSRVWRGIKVKACPIHCGSYDDGVSTRTLGERQEEILALLKKSGSAMDFVALAQKRAPYLFQIERPQEKRSSSSDKT</sequence>
<dbReference type="SUPFAM" id="SSF56112">
    <property type="entry name" value="Protein kinase-like (PK-like)"/>
    <property type="match status" value="1"/>
</dbReference>
<organism evidence="1">
    <name type="scientific">Hydatigena taeniaeformis</name>
    <name type="common">Feline tapeworm</name>
    <name type="synonym">Taenia taeniaeformis</name>
    <dbReference type="NCBI Taxonomy" id="6205"/>
    <lineage>
        <taxon>Eukaryota</taxon>
        <taxon>Metazoa</taxon>
        <taxon>Spiralia</taxon>
        <taxon>Lophotrochozoa</taxon>
        <taxon>Platyhelminthes</taxon>
        <taxon>Cestoda</taxon>
        <taxon>Eucestoda</taxon>
        <taxon>Cyclophyllidea</taxon>
        <taxon>Taeniidae</taxon>
        <taxon>Hydatigera</taxon>
    </lineage>
</organism>
<dbReference type="GO" id="GO:0005737">
    <property type="term" value="C:cytoplasm"/>
    <property type="evidence" value="ECO:0007669"/>
    <property type="project" value="TreeGrafter"/>
</dbReference>
<dbReference type="Pfam" id="PF12330">
    <property type="entry name" value="Haspin_kinase"/>
    <property type="match status" value="1"/>
</dbReference>
<dbReference type="GO" id="GO:0005634">
    <property type="term" value="C:nucleus"/>
    <property type="evidence" value="ECO:0007669"/>
    <property type="project" value="TreeGrafter"/>
</dbReference>
<reference evidence="1" key="1">
    <citation type="submission" date="2017-02" db="UniProtKB">
        <authorList>
            <consortium name="WormBaseParasite"/>
        </authorList>
    </citation>
    <scope>IDENTIFICATION</scope>
</reference>
<dbReference type="PANTHER" id="PTHR24419">
    <property type="entry name" value="INTERLEUKIN-1 RECEPTOR-ASSOCIATED KINASE"/>
    <property type="match status" value="1"/>
</dbReference>
<dbReference type="GO" id="GO:0035556">
    <property type="term" value="P:intracellular signal transduction"/>
    <property type="evidence" value="ECO:0007669"/>
    <property type="project" value="TreeGrafter"/>
</dbReference>
<proteinExistence type="predicted"/>
<name>A0A0R3X3Q3_HYDTA</name>
<dbReference type="InterPro" id="IPR011009">
    <property type="entry name" value="Kinase-like_dom_sf"/>
</dbReference>
<protein>
    <submittedName>
        <fullName evidence="1">Protein kinase domain-containing protein</fullName>
    </submittedName>
</protein>
<dbReference type="WBParaSite" id="TTAC_0000799001-mRNA-1">
    <property type="protein sequence ID" value="TTAC_0000799001-mRNA-1"/>
    <property type="gene ID" value="TTAC_0000799001"/>
</dbReference>
<dbReference type="Gene3D" id="3.30.200.20">
    <property type="entry name" value="Phosphorylase Kinase, domain 1"/>
    <property type="match status" value="1"/>
</dbReference>
<dbReference type="Gene3D" id="1.10.510.10">
    <property type="entry name" value="Transferase(Phosphotransferase) domain 1"/>
    <property type="match status" value="1"/>
</dbReference>